<evidence type="ECO:0000259" key="1">
    <source>
        <dbReference type="PROSITE" id="PS50943"/>
    </source>
</evidence>
<protein>
    <submittedName>
        <fullName evidence="2">Helix-turn-helix domain-containing protein</fullName>
    </submittedName>
</protein>
<proteinExistence type="predicted"/>
<reference evidence="3" key="1">
    <citation type="journal article" date="2019" name="Int. J. Syst. Evol. Microbiol.">
        <title>The Global Catalogue of Microorganisms (GCM) 10K type strain sequencing project: providing services to taxonomists for standard genome sequencing and annotation.</title>
        <authorList>
            <consortium name="The Broad Institute Genomics Platform"/>
            <consortium name="The Broad Institute Genome Sequencing Center for Infectious Disease"/>
            <person name="Wu L."/>
            <person name="Ma J."/>
        </authorList>
    </citation>
    <scope>NUCLEOTIDE SEQUENCE [LARGE SCALE GENOMIC DNA]</scope>
    <source>
        <strain evidence="3">CGMCC 1.15345</strain>
    </source>
</reference>
<dbReference type="InterPro" id="IPR001387">
    <property type="entry name" value="Cro/C1-type_HTH"/>
</dbReference>
<dbReference type="PROSITE" id="PS50943">
    <property type="entry name" value="HTH_CROC1"/>
    <property type="match status" value="1"/>
</dbReference>
<evidence type="ECO:0000313" key="2">
    <source>
        <dbReference type="EMBL" id="MFC4389883.1"/>
    </source>
</evidence>
<dbReference type="Pfam" id="PF01381">
    <property type="entry name" value="HTH_3"/>
    <property type="match status" value="1"/>
</dbReference>
<keyword evidence="3" id="KW-1185">Reference proteome</keyword>
<dbReference type="SUPFAM" id="SSF47413">
    <property type="entry name" value="lambda repressor-like DNA-binding domains"/>
    <property type="match status" value="1"/>
</dbReference>
<dbReference type="Gene3D" id="1.10.260.40">
    <property type="entry name" value="lambda repressor-like DNA-binding domains"/>
    <property type="match status" value="1"/>
</dbReference>
<gene>
    <name evidence="2" type="ORF">ACFOY0_02640</name>
</gene>
<sequence length="113" mass="13316">MKKVKLIEMRLKRKIRQDAMAVLVNMTQPTYSRKERGLTSITSAEWDKIAEVLEVDKYEIYENSPHNSMQSGNMIKRNTVIPPELLQEIESLRKENEALKEEIRKLKNKKTNK</sequence>
<dbReference type="CDD" id="cd00093">
    <property type="entry name" value="HTH_XRE"/>
    <property type="match status" value="1"/>
</dbReference>
<feature type="domain" description="HTH cro/C1-type" evidence="1">
    <location>
        <begin position="6"/>
        <end position="60"/>
    </location>
</feature>
<dbReference type="InterPro" id="IPR010982">
    <property type="entry name" value="Lambda_DNA-bd_dom_sf"/>
</dbReference>
<dbReference type="RefSeq" id="WP_179003664.1">
    <property type="nucleotide sequence ID" value="NZ_JBHSCO010000001.1"/>
</dbReference>
<name>A0ABV8W320_9FLAO</name>
<dbReference type="EMBL" id="JBHSCO010000001">
    <property type="protein sequence ID" value="MFC4389883.1"/>
    <property type="molecule type" value="Genomic_DNA"/>
</dbReference>
<dbReference type="Proteomes" id="UP001595719">
    <property type="component" value="Unassembled WGS sequence"/>
</dbReference>
<evidence type="ECO:0000313" key="3">
    <source>
        <dbReference type="Proteomes" id="UP001595719"/>
    </source>
</evidence>
<dbReference type="SMART" id="SM00530">
    <property type="entry name" value="HTH_XRE"/>
    <property type="match status" value="1"/>
</dbReference>
<accession>A0ABV8W320</accession>
<dbReference type="Gene3D" id="6.10.250.2730">
    <property type="match status" value="1"/>
</dbReference>
<organism evidence="2 3">
    <name type="scientific">Flavobacterium quisquiliarum</name>
    <dbReference type="NCBI Taxonomy" id="1834436"/>
    <lineage>
        <taxon>Bacteria</taxon>
        <taxon>Pseudomonadati</taxon>
        <taxon>Bacteroidota</taxon>
        <taxon>Flavobacteriia</taxon>
        <taxon>Flavobacteriales</taxon>
        <taxon>Flavobacteriaceae</taxon>
        <taxon>Flavobacterium</taxon>
    </lineage>
</organism>
<comment type="caution">
    <text evidence="2">The sequence shown here is derived from an EMBL/GenBank/DDBJ whole genome shotgun (WGS) entry which is preliminary data.</text>
</comment>